<dbReference type="Proteomes" id="UP000215902">
    <property type="component" value="Unassembled WGS sequence"/>
</dbReference>
<feature type="region of interest" description="Disordered" evidence="1">
    <location>
        <begin position="530"/>
        <end position="574"/>
    </location>
</feature>
<reference evidence="3 4" key="1">
    <citation type="submission" date="2017-06" db="EMBL/GenBank/DDBJ databases">
        <title>A platform for efficient transgenesis in Macrostomum lignano, a flatworm model organism for stem cell research.</title>
        <authorList>
            <person name="Berezikov E."/>
        </authorList>
    </citation>
    <scope>NUCLEOTIDE SEQUENCE [LARGE SCALE GENOMIC DNA]</scope>
    <source>
        <strain evidence="3">DV1</strain>
        <tissue evidence="3">Whole organism</tissue>
    </source>
</reference>
<dbReference type="EMBL" id="NIVC01000032">
    <property type="protein sequence ID" value="PAA93143.1"/>
    <property type="molecule type" value="Genomic_DNA"/>
</dbReference>
<feature type="compositionally biased region" description="Basic and acidic residues" evidence="1">
    <location>
        <begin position="342"/>
        <end position="355"/>
    </location>
</feature>
<evidence type="ECO:0000256" key="1">
    <source>
        <dbReference type="SAM" id="MobiDB-lite"/>
    </source>
</evidence>
<evidence type="ECO:0000313" key="4">
    <source>
        <dbReference type="Proteomes" id="UP000215902"/>
    </source>
</evidence>
<feature type="compositionally biased region" description="Polar residues" evidence="1">
    <location>
        <begin position="535"/>
        <end position="547"/>
    </location>
</feature>
<feature type="region of interest" description="Disordered" evidence="1">
    <location>
        <begin position="460"/>
        <end position="511"/>
    </location>
</feature>
<proteinExistence type="predicted"/>
<comment type="caution">
    <text evidence="3">The sequence shown here is derived from an EMBL/GenBank/DDBJ whole genome shotgun (WGS) entry which is preliminary data.</text>
</comment>
<organism evidence="3 4">
    <name type="scientific">Macrostomum lignano</name>
    <dbReference type="NCBI Taxonomy" id="282301"/>
    <lineage>
        <taxon>Eukaryota</taxon>
        <taxon>Metazoa</taxon>
        <taxon>Spiralia</taxon>
        <taxon>Lophotrochozoa</taxon>
        <taxon>Platyhelminthes</taxon>
        <taxon>Rhabditophora</taxon>
        <taxon>Macrostomorpha</taxon>
        <taxon>Macrostomida</taxon>
        <taxon>Macrostomidae</taxon>
        <taxon>Macrostomum</taxon>
    </lineage>
</organism>
<feature type="compositionally biased region" description="Basic residues" evidence="1">
    <location>
        <begin position="356"/>
        <end position="370"/>
    </location>
</feature>
<dbReference type="AlphaFoldDB" id="A0A267H4D7"/>
<dbReference type="EMBL" id="NIVC01000988">
    <property type="protein sequence ID" value="PAA73884.1"/>
    <property type="molecule type" value="Genomic_DNA"/>
</dbReference>
<evidence type="ECO:0000313" key="3">
    <source>
        <dbReference type="EMBL" id="PAA93143.1"/>
    </source>
</evidence>
<feature type="region of interest" description="Disordered" evidence="1">
    <location>
        <begin position="415"/>
        <end position="441"/>
    </location>
</feature>
<name>A0A267H4D7_9PLAT</name>
<evidence type="ECO:0000313" key="2">
    <source>
        <dbReference type="EMBL" id="PAA73884.1"/>
    </source>
</evidence>
<accession>A0A267H4D7</accession>
<gene>
    <name evidence="3" type="ORF">BOX15_Mlig001496g1</name>
    <name evidence="2" type="ORF">BOX15_Mlig018500g1</name>
</gene>
<feature type="compositionally biased region" description="Low complexity" evidence="1">
    <location>
        <begin position="424"/>
        <end position="440"/>
    </location>
</feature>
<feature type="region of interest" description="Disordered" evidence="1">
    <location>
        <begin position="1"/>
        <end position="20"/>
    </location>
</feature>
<feature type="region of interest" description="Disordered" evidence="1">
    <location>
        <begin position="342"/>
        <end position="395"/>
    </location>
</feature>
<feature type="compositionally biased region" description="Low complexity" evidence="1">
    <location>
        <begin position="460"/>
        <end position="472"/>
    </location>
</feature>
<keyword evidence="4" id="KW-1185">Reference proteome</keyword>
<sequence length="624" mass="67437">MSTMDKRHPSNRSASSTSNGNCASPFSLNFSASSGQAVAPSPSGFASVVTASDVVDEMQSLPLDQVPAAVKLLRRAFRQPQLKLIEDPSTLRQLIRLVHCQPVVSLNAMEDVARLTAQEARNRLLLNLARQPLVNYKRSTDFLDLMCCEYRGLCEMAVSQAPVASKLESEHLSAMGLTWRLVCEHSYECIIYSHENIRSLQKILLDKLRPPPDRPDTEIEPLRCLLILDGEMRRVRCKWEEAQPALARWREANKPSSEIPWPPDSCVTTPEDLALGSASGPFVTCERCSQTVCTCPNCTMSHYITCGVLAPRPTLDGSSTSLPYNDDDEEFEEKFMAIADGGAKEKSPASKCEHCGHHRGNKSQHQHHHASQAAQTCTQTAPANTGGGGASSSAVAATAPVSAGYHANRDRLRQKLKEKRKQQQPKQQSQQHQQQQQSSSNDIDELVRFIEGQAAAAAANNGANSNCNGQQAKGKRQSPAAAAGAAGSNKTSPSRSTKCKPESAAASGAGVSTRVAGVDRVFLPRSAIAGDAQRQKSAFNGSSNGATGASDDSDVVSDDFSSDREFDHDDNELDPVVEQFKSFVLNSPAPTGQRQRVSCLDMQSLVQQMASSRGNYQLSGQQDG</sequence>
<feature type="compositionally biased region" description="Low complexity" evidence="1">
    <location>
        <begin position="371"/>
        <end position="384"/>
    </location>
</feature>
<feature type="compositionally biased region" description="Polar residues" evidence="1">
    <location>
        <begin position="11"/>
        <end position="20"/>
    </location>
</feature>
<protein>
    <submittedName>
        <fullName evidence="3">Uncharacterized protein</fullName>
    </submittedName>
</protein>